<dbReference type="InterPro" id="IPR027417">
    <property type="entry name" value="P-loop_NTPase"/>
</dbReference>
<evidence type="ECO:0000259" key="9">
    <source>
        <dbReference type="PROSITE" id="PS51194"/>
    </source>
</evidence>
<dbReference type="InterPro" id="IPR032284">
    <property type="entry name" value="RecQ_Zn-bd"/>
</dbReference>
<evidence type="ECO:0000259" key="8">
    <source>
        <dbReference type="PROSITE" id="PS51192"/>
    </source>
</evidence>
<dbReference type="GO" id="GO:0005524">
    <property type="term" value="F:ATP binding"/>
    <property type="evidence" value="ECO:0007669"/>
    <property type="project" value="UniProtKB-KW"/>
</dbReference>
<dbReference type="SUPFAM" id="SSF52540">
    <property type="entry name" value="P-loop containing nucleoside triphosphate hydrolases"/>
    <property type="match status" value="1"/>
</dbReference>
<comment type="caution">
    <text evidence="10">The sequence shown here is derived from an EMBL/GenBank/DDBJ whole genome shotgun (WGS) entry which is preliminary data.</text>
</comment>
<dbReference type="GO" id="GO:0016787">
    <property type="term" value="F:hydrolase activity"/>
    <property type="evidence" value="ECO:0007669"/>
    <property type="project" value="UniProtKB-KW"/>
</dbReference>
<name>A0A4S3B2V3_9ENTE</name>
<dbReference type="GO" id="GO:0043138">
    <property type="term" value="F:3'-5' DNA helicase activity"/>
    <property type="evidence" value="ECO:0007669"/>
    <property type="project" value="TreeGrafter"/>
</dbReference>
<dbReference type="GO" id="GO:0043590">
    <property type="term" value="C:bacterial nucleoid"/>
    <property type="evidence" value="ECO:0007669"/>
    <property type="project" value="TreeGrafter"/>
</dbReference>
<dbReference type="GO" id="GO:0006310">
    <property type="term" value="P:DNA recombination"/>
    <property type="evidence" value="ECO:0007669"/>
    <property type="project" value="InterPro"/>
</dbReference>
<dbReference type="NCBIfam" id="TIGR00614">
    <property type="entry name" value="recQ_fam"/>
    <property type="match status" value="1"/>
</dbReference>
<dbReference type="AlphaFoldDB" id="A0A4S3B2V3"/>
<dbReference type="InterPro" id="IPR001650">
    <property type="entry name" value="Helicase_C-like"/>
</dbReference>
<proteinExistence type="predicted"/>
<dbReference type="GO" id="GO:0009378">
    <property type="term" value="F:four-way junction helicase activity"/>
    <property type="evidence" value="ECO:0007669"/>
    <property type="project" value="TreeGrafter"/>
</dbReference>
<keyword evidence="1" id="KW-0547">Nucleotide-binding</keyword>
<evidence type="ECO:0000256" key="1">
    <source>
        <dbReference type="ARBA" id="ARBA00022741"/>
    </source>
</evidence>
<dbReference type="CDD" id="cd17920">
    <property type="entry name" value="DEXHc_RecQ"/>
    <property type="match status" value="1"/>
</dbReference>
<dbReference type="OrthoDB" id="9763310at2"/>
<dbReference type="SMART" id="SM00490">
    <property type="entry name" value="HELICc"/>
    <property type="match status" value="1"/>
</dbReference>
<dbReference type="GO" id="GO:0005737">
    <property type="term" value="C:cytoplasm"/>
    <property type="evidence" value="ECO:0007669"/>
    <property type="project" value="TreeGrafter"/>
</dbReference>
<sequence>MIMMEKIKQILVNKFGFTNFKPGQEEVVNHLLNQKDTLAILPTATGKSLTYQLTSYCLPGVTLVVSPLISLMEDQVQQLAKIGEKNAVAINSLMDFHQRKFVLKHIKRFKFIFVSPELLANQEVLTILEGLSISLLVVDEAHCISQWGNDFRPDYLNLRTVKNRLNHPLTLALTATATSPVIKDIEKQLFGNEFEVVTLPIDRENIFLSVVNTEDKLNYLIDFLNHHHGPGIIYFSSKAEAESIASELNRLTSLKIGIYHGDVLPEDRIKIQQQFLKSSLQILCATNAFGMGINKADIRFVIHYHLPDSLENYVQEFGRAGRDGLQSVSIILYQEGDERIHRFLHDDTFQQKSELLSLKHKTRQEMKTIYPNLSNLQKKWLVQIANTDWDWDNFEKQLQNRKTNHFQNIVKMMDYIRLTTCRRNFILEAFDNQNIKTEEKKQCCDLCNNELPDLTEVQKVNDNEENLKTAEQIIRNLFLL</sequence>
<evidence type="ECO:0000313" key="11">
    <source>
        <dbReference type="Proteomes" id="UP000310506"/>
    </source>
</evidence>
<dbReference type="Pfam" id="PF16124">
    <property type="entry name" value="RecQ_Zn_bind"/>
    <property type="match status" value="1"/>
</dbReference>
<dbReference type="PROSITE" id="PS00690">
    <property type="entry name" value="DEAH_ATP_HELICASE"/>
    <property type="match status" value="1"/>
</dbReference>
<dbReference type="Pfam" id="PF00271">
    <property type="entry name" value="Helicase_C"/>
    <property type="match status" value="1"/>
</dbReference>
<protein>
    <recommendedName>
        <fullName evidence="6">ATP-dependent DNA helicase RecQ</fullName>
    </recommendedName>
    <alternativeName>
        <fullName evidence="7">DNA 3'-5' helicase RecQ</fullName>
    </alternativeName>
</protein>
<dbReference type="SMART" id="SM00487">
    <property type="entry name" value="DEXDc"/>
    <property type="match status" value="1"/>
</dbReference>
<keyword evidence="11" id="KW-1185">Reference proteome</keyword>
<organism evidence="10 11">
    <name type="scientific">Vagococcus silagei</name>
    <dbReference type="NCBI Taxonomy" id="2508885"/>
    <lineage>
        <taxon>Bacteria</taxon>
        <taxon>Bacillati</taxon>
        <taxon>Bacillota</taxon>
        <taxon>Bacilli</taxon>
        <taxon>Lactobacillales</taxon>
        <taxon>Enterococcaceae</taxon>
        <taxon>Vagococcus</taxon>
    </lineage>
</organism>
<dbReference type="InterPro" id="IPR002464">
    <property type="entry name" value="DNA/RNA_helicase_DEAH_CS"/>
</dbReference>
<reference evidence="10 11" key="1">
    <citation type="submission" date="2019-01" db="EMBL/GenBank/DDBJ databases">
        <title>Vagococcus silagei sp. nov. isolated from brewer's grain.</title>
        <authorList>
            <person name="Guu J.-R."/>
        </authorList>
    </citation>
    <scope>NUCLEOTIDE SEQUENCE [LARGE SCALE GENOMIC DNA]</scope>
    <source>
        <strain evidence="10 11">2B-2</strain>
    </source>
</reference>
<dbReference type="InterPro" id="IPR014001">
    <property type="entry name" value="Helicase_ATP-bd"/>
</dbReference>
<keyword evidence="4" id="KW-0067">ATP-binding</keyword>
<dbReference type="Gene3D" id="3.40.50.300">
    <property type="entry name" value="P-loop containing nucleotide triphosphate hydrolases"/>
    <property type="match status" value="2"/>
</dbReference>
<evidence type="ECO:0000256" key="4">
    <source>
        <dbReference type="ARBA" id="ARBA00022840"/>
    </source>
</evidence>
<evidence type="ECO:0000313" key="10">
    <source>
        <dbReference type="EMBL" id="THB61474.1"/>
    </source>
</evidence>
<dbReference type="GO" id="GO:0003677">
    <property type="term" value="F:DNA binding"/>
    <property type="evidence" value="ECO:0007669"/>
    <property type="project" value="UniProtKB-KW"/>
</dbReference>
<dbReference type="PROSITE" id="PS51192">
    <property type="entry name" value="HELICASE_ATP_BIND_1"/>
    <property type="match status" value="1"/>
</dbReference>
<feature type="domain" description="Helicase C-terminal" evidence="9">
    <location>
        <begin position="216"/>
        <end position="377"/>
    </location>
</feature>
<dbReference type="GO" id="GO:0006281">
    <property type="term" value="P:DNA repair"/>
    <property type="evidence" value="ECO:0007669"/>
    <property type="project" value="TreeGrafter"/>
</dbReference>
<keyword evidence="3 10" id="KW-0347">Helicase</keyword>
<evidence type="ECO:0000256" key="5">
    <source>
        <dbReference type="ARBA" id="ARBA00023125"/>
    </source>
</evidence>
<evidence type="ECO:0000256" key="2">
    <source>
        <dbReference type="ARBA" id="ARBA00022801"/>
    </source>
</evidence>
<gene>
    <name evidence="10" type="ORF">ESZ54_04455</name>
</gene>
<dbReference type="EMBL" id="SDGV01000011">
    <property type="protein sequence ID" value="THB61474.1"/>
    <property type="molecule type" value="Genomic_DNA"/>
</dbReference>
<dbReference type="InterPro" id="IPR004589">
    <property type="entry name" value="DNA_helicase_ATP-dep_RecQ"/>
</dbReference>
<dbReference type="PANTHER" id="PTHR13710:SF84">
    <property type="entry name" value="ATP-DEPENDENT DNA HELICASE RECS-RELATED"/>
    <property type="match status" value="1"/>
</dbReference>
<keyword evidence="2" id="KW-0378">Hydrolase</keyword>
<evidence type="ECO:0000256" key="3">
    <source>
        <dbReference type="ARBA" id="ARBA00022806"/>
    </source>
</evidence>
<keyword evidence="5" id="KW-0238">DNA-binding</keyword>
<dbReference type="PANTHER" id="PTHR13710">
    <property type="entry name" value="DNA HELICASE RECQ FAMILY MEMBER"/>
    <property type="match status" value="1"/>
</dbReference>
<dbReference type="GO" id="GO:0030894">
    <property type="term" value="C:replisome"/>
    <property type="evidence" value="ECO:0007669"/>
    <property type="project" value="TreeGrafter"/>
</dbReference>
<evidence type="ECO:0000256" key="7">
    <source>
        <dbReference type="ARBA" id="ARBA00044550"/>
    </source>
</evidence>
<dbReference type="Proteomes" id="UP000310506">
    <property type="component" value="Unassembled WGS sequence"/>
</dbReference>
<accession>A0A4S3B2V3</accession>
<dbReference type="InterPro" id="IPR011545">
    <property type="entry name" value="DEAD/DEAH_box_helicase_dom"/>
</dbReference>
<dbReference type="PROSITE" id="PS51194">
    <property type="entry name" value="HELICASE_CTER"/>
    <property type="match status" value="1"/>
</dbReference>
<dbReference type="Pfam" id="PF00270">
    <property type="entry name" value="DEAD"/>
    <property type="match status" value="1"/>
</dbReference>
<evidence type="ECO:0000256" key="6">
    <source>
        <dbReference type="ARBA" id="ARBA00044535"/>
    </source>
</evidence>
<feature type="domain" description="Helicase ATP-binding" evidence="8">
    <location>
        <begin position="28"/>
        <end position="195"/>
    </location>
</feature>